<proteinExistence type="predicted"/>
<dbReference type="InterPro" id="IPR016187">
    <property type="entry name" value="CTDL_fold"/>
</dbReference>
<protein>
    <recommendedName>
        <fullName evidence="1">C-type lectin domain-containing protein</fullName>
    </recommendedName>
</protein>
<dbReference type="SMART" id="SM00034">
    <property type="entry name" value="CLECT"/>
    <property type="match status" value="1"/>
</dbReference>
<organism evidence="2 3">
    <name type="scientific">Sinocyclocheilus rhinocerous</name>
    <dbReference type="NCBI Taxonomy" id="307959"/>
    <lineage>
        <taxon>Eukaryota</taxon>
        <taxon>Metazoa</taxon>
        <taxon>Chordata</taxon>
        <taxon>Craniata</taxon>
        <taxon>Vertebrata</taxon>
        <taxon>Euteleostomi</taxon>
        <taxon>Actinopterygii</taxon>
        <taxon>Neopterygii</taxon>
        <taxon>Teleostei</taxon>
        <taxon>Ostariophysi</taxon>
        <taxon>Cypriniformes</taxon>
        <taxon>Cyprinidae</taxon>
        <taxon>Cyprininae</taxon>
        <taxon>Sinocyclocheilus</taxon>
    </lineage>
</organism>
<dbReference type="PANTHER" id="PTHR45784:SF3">
    <property type="entry name" value="C-TYPE LECTIN DOMAIN FAMILY 4 MEMBER K-LIKE-RELATED"/>
    <property type="match status" value="1"/>
</dbReference>
<dbReference type="PROSITE" id="PS50041">
    <property type="entry name" value="C_TYPE_LECTIN_2"/>
    <property type="match status" value="1"/>
</dbReference>
<dbReference type="Gene3D" id="3.10.100.10">
    <property type="entry name" value="Mannose-Binding Protein A, subunit A"/>
    <property type="match status" value="1"/>
</dbReference>
<dbReference type="InterPro" id="IPR016186">
    <property type="entry name" value="C-type_lectin-like/link_sf"/>
</dbReference>
<dbReference type="Pfam" id="PF00059">
    <property type="entry name" value="Lectin_C"/>
    <property type="match status" value="1"/>
</dbReference>
<reference evidence="2" key="2">
    <citation type="submission" date="2025-09" db="UniProtKB">
        <authorList>
            <consortium name="Ensembl"/>
        </authorList>
    </citation>
    <scope>IDENTIFICATION</scope>
</reference>
<reference evidence="2" key="1">
    <citation type="submission" date="2025-08" db="UniProtKB">
        <authorList>
            <consortium name="Ensembl"/>
        </authorList>
    </citation>
    <scope>IDENTIFICATION</scope>
</reference>
<evidence type="ECO:0000313" key="2">
    <source>
        <dbReference type="Ensembl" id="ENSSRHP00000022701.1"/>
    </source>
</evidence>
<feature type="domain" description="C-type lectin" evidence="1">
    <location>
        <begin position="89"/>
        <end position="149"/>
    </location>
</feature>
<dbReference type="InterPro" id="IPR001304">
    <property type="entry name" value="C-type_lectin-like"/>
</dbReference>
<evidence type="ECO:0000259" key="1">
    <source>
        <dbReference type="PROSITE" id="PS50041"/>
    </source>
</evidence>
<accession>A0A673HAT5</accession>
<evidence type="ECO:0000313" key="3">
    <source>
        <dbReference type="Proteomes" id="UP000472270"/>
    </source>
</evidence>
<dbReference type="PANTHER" id="PTHR45784">
    <property type="entry name" value="C-TYPE LECTIN DOMAIN FAMILY 20 MEMBER A-RELATED"/>
    <property type="match status" value="1"/>
</dbReference>
<dbReference type="SUPFAM" id="SSF56436">
    <property type="entry name" value="C-type lectin-like"/>
    <property type="match status" value="1"/>
</dbReference>
<name>A0A673HAT5_9TELE</name>
<dbReference type="AlphaFoldDB" id="A0A673HAT5"/>
<dbReference type="Proteomes" id="UP000472270">
    <property type="component" value="Unassembled WGS sequence"/>
</dbReference>
<sequence length="155" mass="18112">FTSFYHTFKTKIKIGKICNMKIIEDKMCFTEKKQDLVFKKPFSKRYIWKKGGRLIIRVVLYSGQYGKLAFMDDVNRLVNVVDAGYSGSVWIGLKRGKQTRWVWSDGENTTSQYYNWASGQPNEDGFCTAIFYGAWHDVLCDLNIYFVCYGEFLII</sequence>
<keyword evidence="3" id="KW-1185">Reference proteome</keyword>
<dbReference type="Ensembl" id="ENSSRHT00000023396.1">
    <property type="protein sequence ID" value="ENSSRHP00000022701.1"/>
    <property type="gene ID" value="ENSSRHG00000012025.1"/>
</dbReference>